<evidence type="ECO:0000313" key="3">
    <source>
        <dbReference type="Proteomes" id="UP001243757"/>
    </source>
</evidence>
<comment type="caution">
    <text evidence="2">The sequence shown here is derived from an EMBL/GenBank/DDBJ whole genome shotgun (WGS) entry which is preliminary data.</text>
</comment>
<feature type="region of interest" description="Disordered" evidence="1">
    <location>
        <begin position="1"/>
        <end position="25"/>
    </location>
</feature>
<sequence length="79" mass="9145">MTQMQTATLTARHDTAETEKQSPARPGLLLRLLNWIADADNRYRQKQQLKSLPAERLDDMGMSRRDADRAFSRYVPKRG</sequence>
<reference evidence="2 3" key="1">
    <citation type="submission" date="2023-05" db="EMBL/GenBank/DDBJ databases">
        <title>Pseudodonghicola sp. nov.</title>
        <authorList>
            <person name="Huang J."/>
        </authorList>
    </citation>
    <scope>NUCLEOTIDE SEQUENCE [LARGE SCALE GENOMIC DNA]</scope>
    <source>
        <strain evidence="2 3">IC7</strain>
    </source>
</reference>
<dbReference type="EMBL" id="JASNJD010000007">
    <property type="protein sequence ID" value="MDK3018370.1"/>
    <property type="molecule type" value="Genomic_DNA"/>
</dbReference>
<evidence type="ECO:0008006" key="4">
    <source>
        <dbReference type="Google" id="ProtNLM"/>
    </source>
</evidence>
<evidence type="ECO:0000313" key="2">
    <source>
        <dbReference type="EMBL" id="MDK3018370.1"/>
    </source>
</evidence>
<feature type="compositionally biased region" description="Basic and acidic residues" evidence="1">
    <location>
        <begin position="54"/>
        <end position="71"/>
    </location>
</feature>
<feature type="region of interest" description="Disordered" evidence="1">
    <location>
        <begin position="54"/>
        <end position="79"/>
    </location>
</feature>
<gene>
    <name evidence="2" type="ORF">QO033_11840</name>
</gene>
<feature type="compositionally biased region" description="Basic and acidic residues" evidence="1">
    <location>
        <begin position="11"/>
        <end position="22"/>
    </location>
</feature>
<dbReference type="Proteomes" id="UP001243757">
    <property type="component" value="Unassembled WGS sequence"/>
</dbReference>
<accession>A0ABT7F184</accession>
<name>A0ABT7F184_9RHOB</name>
<evidence type="ECO:0000256" key="1">
    <source>
        <dbReference type="SAM" id="MobiDB-lite"/>
    </source>
</evidence>
<organism evidence="2 3">
    <name type="scientific">Pseudodonghicola flavimaris</name>
    <dbReference type="NCBI Taxonomy" id="3050036"/>
    <lineage>
        <taxon>Bacteria</taxon>
        <taxon>Pseudomonadati</taxon>
        <taxon>Pseudomonadota</taxon>
        <taxon>Alphaproteobacteria</taxon>
        <taxon>Rhodobacterales</taxon>
        <taxon>Paracoccaceae</taxon>
        <taxon>Pseudodonghicola</taxon>
    </lineage>
</organism>
<proteinExistence type="predicted"/>
<keyword evidence="3" id="KW-1185">Reference proteome</keyword>
<dbReference type="RefSeq" id="WP_284481183.1">
    <property type="nucleotide sequence ID" value="NZ_JASNJD010000007.1"/>
</dbReference>
<protein>
    <recommendedName>
        <fullName evidence="4">DUF1127 domain-containing protein</fullName>
    </recommendedName>
</protein>